<evidence type="ECO:0000256" key="7">
    <source>
        <dbReference type="SAM" id="MobiDB-lite"/>
    </source>
</evidence>
<evidence type="ECO:0000256" key="3">
    <source>
        <dbReference type="ARBA" id="ARBA00022737"/>
    </source>
</evidence>
<proteinExistence type="predicted"/>
<name>A0A067CVD9_SAPPC</name>
<protein>
    <recommendedName>
        <fullName evidence="5">Tetratricopeptide repeat protein 29</fullName>
    </recommendedName>
</protein>
<dbReference type="PROSITE" id="PS50005">
    <property type="entry name" value="TPR"/>
    <property type="match status" value="1"/>
</dbReference>
<dbReference type="Proteomes" id="UP000030745">
    <property type="component" value="Unassembled WGS sequence"/>
</dbReference>
<keyword evidence="8" id="KW-0812">Transmembrane</keyword>
<keyword evidence="3" id="KW-0677">Repeat</keyword>
<dbReference type="VEuPathDB" id="FungiDB:SPRG_04648"/>
<dbReference type="SUPFAM" id="SSF48452">
    <property type="entry name" value="TPR-like"/>
    <property type="match status" value="2"/>
</dbReference>
<dbReference type="STRING" id="695850.A0A067CVD9"/>
<evidence type="ECO:0000313" key="9">
    <source>
        <dbReference type="EMBL" id="KDO30747.1"/>
    </source>
</evidence>
<feature type="transmembrane region" description="Helical" evidence="8">
    <location>
        <begin position="15"/>
        <end position="37"/>
    </location>
</feature>
<gene>
    <name evidence="9" type="ORF">SPRG_04648</name>
</gene>
<feature type="repeat" description="TPR" evidence="6">
    <location>
        <begin position="374"/>
        <end position="407"/>
    </location>
</feature>
<dbReference type="AlphaFoldDB" id="A0A067CVD9"/>
<dbReference type="RefSeq" id="XP_012198447.1">
    <property type="nucleotide sequence ID" value="XM_012343057.1"/>
</dbReference>
<dbReference type="SMART" id="SM00028">
    <property type="entry name" value="TPR"/>
    <property type="match status" value="6"/>
</dbReference>
<dbReference type="OrthoDB" id="626167at2759"/>
<dbReference type="InterPro" id="IPR051476">
    <property type="entry name" value="Bac_ResReg_Asp_Phosphatase"/>
</dbReference>
<reference evidence="9 10" key="1">
    <citation type="journal article" date="2013" name="PLoS Genet.">
        <title>Distinctive expansion of potential virulence genes in the genome of the oomycete fish pathogen Saprolegnia parasitica.</title>
        <authorList>
            <person name="Jiang R.H."/>
            <person name="de Bruijn I."/>
            <person name="Haas B.J."/>
            <person name="Belmonte R."/>
            <person name="Lobach L."/>
            <person name="Christie J."/>
            <person name="van den Ackerveken G."/>
            <person name="Bottin A."/>
            <person name="Bulone V."/>
            <person name="Diaz-Moreno S.M."/>
            <person name="Dumas B."/>
            <person name="Fan L."/>
            <person name="Gaulin E."/>
            <person name="Govers F."/>
            <person name="Grenville-Briggs L.J."/>
            <person name="Horner N.R."/>
            <person name="Levin J.Z."/>
            <person name="Mammella M."/>
            <person name="Meijer H.J."/>
            <person name="Morris P."/>
            <person name="Nusbaum C."/>
            <person name="Oome S."/>
            <person name="Phillips A.J."/>
            <person name="van Rooyen D."/>
            <person name="Rzeszutek E."/>
            <person name="Saraiva M."/>
            <person name="Secombes C.J."/>
            <person name="Seidl M.F."/>
            <person name="Snel B."/>
            <person name="Stassen J.H."/>
            <person name="Sykes S."/>
            <person name="Tripathy S."/>
            <person name="van den Berg H."/>
            <person name="Vega-Arreguin J.C."/>
            <person name="Wawra S."/>
            <person name="Young S.K."/>
            <person name="Zeng Q."/>
            <person name="Dieguez-Uribeondo J."/>
            <person name="Russ C."/>
            <person name="Tyler B.M."/>
            <person name="van West P."/>
        </authorList>
    </citation>
    <scope>NUCLEOTIDE SEQUENCE [LARGE SCALE GENOMIC DNA]</scope>
    <source>
        <strain evidence="9 10">CBS 223.65</strain>
    </source>
</reference>
<dbReference type="GeneID" id="24127082"/>
<dbReference type="InterPro" id="IPR019734">
    <property type="entry name" value="TPR_rpt"/>
</dbReference>
<dbReference type="InterPro" id="IPR011990">
    <property type="entry name" value="TPR-like_helical_dom_sf"/>
</dbReference>
<dbReference type="PANTHER" id="PTHR46630">
    <property type="entry name" value="TETRATRICOPEPTIDE REPEAT PROTEIN 29"/>
    <property type="match status" value="1"/>
</dbReference>
<feature type="region of interest" description="Disordered" evidence="7">
    <location>
        <begin position="64"/>
        <end position="83"/>
    </location>
</feature>
<sequence length="458" mass="51481">MQLGGKGRTTTKLPLLVLVCSVVMACCYYVASAFAAFSDRWARQSHHQLKQAVHRRESIEVGVKPTRQQPLRAAGNGAENTGSRDDGPVFCSLVDKREVCAQVLKSGLVQSFVDLFYLVHRVDTQIGPDGADKKLPIGVSPAQMSFLRDNLTTAETARRQGDVIQVFESYERLATHFTAARDLRTGVFFYEKCLEIARIARNQDFEIVALENLGNAYYGLQEFKKAQDNHELHVQLVRLMRPEAEKIRALRELCKVYEQVASIQERAGAYDQAIHIHIKFLDCARDANDLPSVALGQYRIGCCHNAMSQATDALLYLKDYLVLCKNLGDVDGECKAYAALATTFEALGHTQQAMDYLKEYLVVAEKIDNVVAQAEACRRLGLLYSKTREFALALEMMERNFELIRNNSKRDTRLLDVARTSLGVIRGHHQFNAFVDFVTSDVPTFLKWKASRAMEPAT</sequence>
<evidence type="ECO:0000256" key="8">
    <source>
        <dbReference type="SAM" id="Phobius"/>
    </source>
</evidence>
<dbReference type="GO" id="GO:0003341">
    <property type="term" value="P:cilium movement"/>
    <property type="evidence" value="ECO:0007669"/>
    <property type="project" value="TreeGrafter"/>
</dbReference>
<evidence type="ECO:0000256" key="5">
    <source>
        <dbReference type="ARBA" id="ARBA00040665"/>
    </source>
</evidence>
<evidence type="ECO:0000256" key="1">
    <source>
        <dbReference type="ARBA" id="ARBA00004496"/>
    </source>
</evidence>
<dbReference type="Gene3D" id="1.25.40.10">
    <property type="entry name" value="Tetratricopeptide repeat domain"/>
    <property type="match status" value="2"/>
</dbReference>
<keyword evidence="8" id="KW-0472">Membrane</keyword>
<comment type="subcellular location">
    <subcellularLocation>
        <location evidence="1">Cytoplasm</location>
    </subcellularLocation>
</comment>
<dbReference type="PANTHER" id="PTHR46630:SF1">
    <property type="entry name" value="TETRATRICOPEPTIDE REPEAT PROTEIN 29"/>
    <property type="match status" value="1"/>
</dbReference>
<dbReference type="KEGG" id="spar:SPRG_04648"/>
<keyword evidence="2" id="KW-0963">Cytoplasm</keyword>
<evidence type="ECO:0000256" key="6">
    <source>
        <dbReference type="PROSITE-ProRule" id="PRU00339"/>
    </source>
</evidence>
<keyword evidence="8" id="KW-1133">Transmembrane helix</keyword>
<evidence type="ECO:0000256" key="4">
    <source>
        <dbReference type="ARBA" id="ARBA00022803"/>
    </source>
</evidence>
<organism evidence="9 10">
    <name type="scientific">Saprolegnia parasitica (strain CBS 223.65)</name>
    <dbReference type="NCBI Taxonomy" id="695850"/>
    <lineage>
        <taxon>Eukaryota</taxon>
        <taxon>Sar</taxon>
        <taxon>Stramenopiles</taxon>
        <taxon>Oomycota</taxon>
        <taxon>Saprolegniomycetes</taxon>
        <taxon>Saprolegniales</taxon>
        <taxon>Saprolegniaceae</taxon>
        <taxon>Saprolegnia</taxon>
    </lineage>
</organism>
<accession>A0A067CVD9</accession>
<evidence type="ECO:0000313" key="10">
    <source>
        <dbReference type="Proteomes" id="UP000030745"/>
    </source>
</evidence>
<dbReference type="PROSITE" id="PS51257">
    <property type="entry name" value="PROKAR_LIPOPROTEIN"/>
    <property type="match status" value="1"/>
</dbReference>
<dbReference type="GO" id="GO:0005737">
    <property type="term" value="C:cytoplasm"/>
    <property type="evidence" value="ECO:0007669"/>
    <property type="project" value="UniProtKB-SubCell"/>
</dbReference>
<evidence type="ECO:0000256" key="2">
    <source>
        <dbReference type="ARBA" id="ARBA00022490"/>
    </source>
</evidence>
<keyword evidence="10" id="KW-1185">Reference proteome</keyword>
<dbReference type="EMBL" id="KK583200">
    <property type="protein sequence ID" value="KDO30747.1"/>
    <property type="molecule type" value="Genomic_DNA"/>
</dbReference>
<dbReference type="GO" id="GO:0005929">
    <property type="term" value="C:cilium"/>
    <property type="evidence" value="ECO:0007669"/>
    <property type="project" value="TreeGrafter"/>
</dbReference>
<dbReference type="OMA" id="QLAWMSG"/>
<keyword evidence="4 6" id="KW-0802">TPR repeat</keyword>